<dbReference type="Proteomes" id="UP000550707">
    <property type="component" value="Unassembled WGS sequence"/>
</dbReference>
<reference evidence="2 3" key="1">
    <citation type="journal article" date="2020" name="Nature">
        <title>Six reference-quality genomes reveal evolution of bat adaptations.</title>
        <authorList>
            <person name="Jebb D."/>
            <person name="Huang Z."/>
            <person name="Pippel M."/>
            <person name="Hughes G.M."/>
            <person name="Lavrichenko K."/>
            <person name="Devanna P."/>
            <person name="Winkler S."/>
            <person name="Jermiin L.S."/>
            <person name="Skirmuntt E.C."/>
            <person name="Katzourakis A."/>
            <person name="Burkitt-Gray L."/>
            <person name="Ray D.A."/>
            <person name="Sullivan K.A.M."/>
            <person name="Roscito J.G."/>
            <person name="Kirilenko B.M."/>
            <person name="Davalos L.M."/>
            <person name="Corthals A.P."/>
            <person name="Power M.L."/>
            <person name="Jones G."/>
            <person name="Ransome R.D."/>
            <person name="Dechmann D.K.N."/>
            <person name="Locatelli A.G."/>
            <person name="Puechmaille S.J."/>
            <person name="Fedrigo O."/>
            <person name="Jarvis E.D."/>
            <person name="Hiller M."/>
            <person name="Vernes S.C."/>
            <person name="Myers E.W."/>
            <person name="Teeling E.C."/>
        </authorList>
    </citation>
    <scope>NUCLEOTIDE SEQUENCE [LARGE SCALE GENOMIC DNA]</scope>
    <source>
        <strain evidence="2">MMolMol1</strain>
        <tissue evidence="2">Muscle</tissue>
    </source>
</reference>
<keyword evidence="3" id="KW-1185">Reference proteome</keyword>
<keyword evidence="2" id="KW-0966">Cell projection</keyword>
<accession>A0A7J8DN15</accession>
<dbReference type="EMBL" id="JACASF010000017">
    <property type="protein sequence ID" value="KAF6424637.1"/>
    <property type="molecule type" value="Genomic_DNA"/>
</dbReference>
<evidence type="ECO:0000313" key="2">
    <source>
        <dbReference type="EMBL" id="KAF6424637.1"/>
    </source>
</evidence>
<dbReference type="AlphaFoldDB" id="A0A7J8DN15"/>
<feature type="compositionally biased region" description="Polar residues" evidence="1">
    <location>
        <begin position="16"/>
        <end position="29"/>
    </location>
</feature>
<name>A0A7J8DN15_MOLMO</name>
<protein>
    <submittedName>
        <fullName evidence="2">Cilia and flagella associated protein 43</fullName>
    </submittedName>
</protein>
<keyword evidence="2" id="KW-0969">Cilium</keyword>
<feature type="compositionally biased region" description="Basic and acidic residues" evidence="1">
    <location>
        <begin position="31"/>
        <end position="48"/>
    </location>
</feature>
<sequence>MAKSQNRIYCKPYNGAISSVTGQRNQTPSPDGHDGRSSGSQEGRHFENGDSSACFHGKTRCCVD</sequence>
<proteinExistence type="predicted"/>
<comment type="caution">
    <text evidence="2">The sequence shown here is derived from an EMBL/GenBank/DDBJ whole genome shotgun (WGS) entry which is preliminary data.</text>
</comment>
<keyword evidence="2" id="KW-0282">Flagellum</keyword>
<feature type="region of interest" description="Disordered" evidence="1">
    <location>
        <begin position="14"/>
        <end position="56"/>
    </location>
</feature>
<evidence type="ECO:0000313" key="3">
    <source>
        <dbReference type="Proteomes" id="UP000550707"/>
    </source>
</evidence>
<evidence type="ECO:0000256" key="1">
    <source>
        <dbReference type="SAM" id="MobiDB-lite"/>
    </source>
</evidence>
<organism evidence="2 3">
    <name type="scientific">Molossus molossus</name>
    <name type="common">Pallas' mastiff bat</name>
    <name type="synonym">Vespertilio molossus</name>
    <dbReference type="NCBI Taxonomy" id="27622"/>
    <lineage>
        <taxon>Eukaryota</taxon>
        <taxon>Metazoa</taxon>
        <taxon>Chordata</taxon>
        <taxon>Craniata</taxon>
        <taxon>Vertebrata</taxon>
        <taxon>Euteleostomi</taxon>
        <taxon>Mammalia</taxon>
        <taxon>Eutheria</taxon>
        <taxon>Laurasiatheria</taxon>
        <taxon>Chiroptera</taxon>
        <taxon>Yangochiroptera</taxon>
        <taxon>Molossidae</taxon>
        <taxon>Molossus</taxon>
    </lineage>
</organism>
<gene>
    <name evidence="2" type="ORF">HJG59_002745</name>
</gene>